<sequence>MYDTFSIKAVQVKQMTAPITFVALQCWLYNVEQNIQQIIYISLSSNCDQINIIINKICEVGFHRFTGSFLFLVLNFDQQMLFLEFHQVRVVFLLLLNNFLYQGCRFSCFTFIEFKFLNVWHVEQRQTSNRTIKNFYLCQSRETFRSQIQLWAINVQFLQLLWKIFK</sequence>
<protein>
    <submittedName>
        <fullName evidence="2">Hypothetical_protein</fullName>
    </submittedName>
</protein>
<comment type="caution">
    <text evidence="1">The sequence shown here is derived from an EMBL/GenBank/DDBJ whole genome shotgun (WGS) entry which is preliminary data.</text>
</comment>
<proteinExistence type="predicted"/>
<keyword evidence="3" id="KW-1185">Reference proteome</keyword>
<dbReference type="EMBL" id="CATOUU010000735">
    <property type="protein sequence ID" value="CAI9944916.1"/>
    <property type="molecule type" value="Genomic_DNA"/>
</dbReference>
<evidence type="ECO:0000313" key="3">
    <source>
        <dbReference type="Proteomes" id="UP001642409"/>
    </source>
</evidence>
<name>A0AA86PU88_9EUKA</name>
<evidence type="ECO:0000313" key="1">
    <source>
        <dbReference type="EMBL" id="CAI9944916.1"/>
    </source>
</evidence>
<reference evidence="1" key="1">
    <citation type="submission" date="2023-06" db="EMBL/GenBank/DDBJ databases">
        <authorList>
            <person name="Kurt Z."/>
        </authorList>
    </citation>
    <scope>NUCLEOTIDE SEQUENCE</scope>
</reference>
<organism evidence="1">
    <name type="scientific">Hexamita inflata</name>
    <dbReference type="NCBI Taxonomy" id="28002"/>
    <lineage>
        <taxon>Eukaryota</taxon>
        <taxon>Metamonada</taxon>
        <taxon>Diplomonadida</taxon>
        <taxon>Hexamitidae</taxon>
        <taxon>Hexamitinae</taxon>
        <taxon>Hexamita</taxon>
    </lineage>
</organism>
<dbReference type="Proteomes" id="UP001642409">
    <property type="component" value="Unassembled WGS sequence"/>
</dbReference>
<dbReference type="AlphaFoldDB" id="A0AA86PU88"/>
<dbReference type="EMBL" id="CAXDID020000182">
    <property type="protein sequence ID" value="CAL6049924.1"/>
    <property type="molecule type" value="Genomic_DNA"/>
</dbReference>
<reference evidence="2 3" key="2">
    <citation type="submission" date="2024-07" db="EMBL/GenBank/DDBJ databases">
        <authorList>
            <person name="Akdeniz Z."/>
        </authorList>
    </citation>
    <scope>NUCLEOTIDE SEQUENCE [LARGE SCALE GENOMIC DNA]</scope>
</reference>
<gene>
    <name evidence="1" type="ORF">HINF_LOCUS32561</name>
    <name evidence="2" type="ORF">HINF_LOCUS43641</name>
</gene>
<evidence type="ECO:0000313" key="2">
    <source>
        <dbReference type="EMBL" id="CAL6049924.1"/>
    </source>
</evidence>
<accession>A0AA86PU88</accession>